<gene>
    <name evidence="1" type="ORF">SAMN04244553_3616</name>
</gene>
<protein>
    <submittedName>
        <fullName evidence="1">Uncharacterized protein</fullName>
    </submittedName>
</protein>
<accession>A0A285LH75</accession>
<evidence type="ECO:0000313" key="1">
    <source>
        <dbReference type="EMBL" id="SNY84309.1"/>
    </source>
</evidence>
<dbReference type="Proteomes" id="UP000219565">
    <property type="component" value="Unassembled WGS sequence"/>
</dbReference>
<evidence type="ECO:0000313" key="2">
    <source>
        <dbReference type="Proteomes" id="UP000219565"/>
    </source>
</evidence>
<name>A0A285LH75_9NOCA</name>
<dbReference type="AlphaFoldDB" id="A0A285LH75"/>
<organism evidence="1 2">
    <name type="scientific">Nocardia amikacinitolerans</name>
    <dbReference type="NCBI Taxonomy" id="756689"/>
    <lineage>
        <taxon>Bacteria</taxon>
        <taxon>Bacillati</taxon>
        <taxon>Actinomycetota</taxon>
        <taxon>Actinomycetes</taxon>
        <taxon>Mycobacteriales</taxon>
        <taxon>Nocardiaceae</taxon>
        <taxon>Nocardia</taxon>
    </lineage>
</organism>
<dbReference type="EMBL" id="OBEG01000003">
    <property type="protein sequence ID" value="SNY84309.1"/>
    <property type="molecule type" value="Genomic_DNA"/>
</dbReference>
<keyword evidence="2" id="KW-1185">Reference proteome</keyword>
<reference evidence="1 2" key="1">
    <citation type="submission" date="2017-09" db="EMBL/GenBank/DDBJ databases">
        <authorList>
            <person name="Ehlers B."/>
            <person name="Leendertz F.H."/>
        </authorList>
    </citation>
    <scope>NUCLEOTIDE SEQUENCE [LARGE SCALE GENOMIC DNA]</scope>
    <source>
        <strain evidence="1 2">DSM 45537</strain>
    </source>
</reference>
<sequence>MLSSNDSGKSPATPFIRAGHIGDLIVPDDDQRRPYVVLHPNFRSQRGEPKTSEEHTVKQALARVLTGSFSDDEFTRRRFGYAHQFHTNEAKEAAA</sequence>
<dbReference type="RefSeq" id="WP_143861466.1">
    <property type="nucleotide sequence ID" value="NZ_OBEG01000003.1"/>
</dbReference>
<proteinExistence type="predicted"/>